<proteinExistence type="predicted"/>
<sequence>MVEEKQHAGGGRREKRTDRLGRPSPNPPRLSPCKRNPTTSSCSSSSSSSSSSFHHLLKKTRYAPDLFLCHSCGLRFPSNNNSNNPLDHLRSQWRVALLCRTCLARVKSADICSYCFSPFSPIADAERSLTCLSCSCRVHLGCVDREHRCLDPCRLEPGSFTCVDCCVIPKFWGRKPGIGSRVSLEVVVREASSVAEKKIEAAARARENSLKKADAAKRAAERARNALGAVLAAKGDISEQNADLAVVTDQELALQLHLAMNGSRRISRSSSCSLSSGAVGSIDVKKVCGRGGDQMSRNVDSGDRGICKAVEICAEDNSFLDVAARTVFGRGSDVDSESNMNQQKKKLIDDNGRDGHAVMLPKEDQGNSCDRIVSSDADFCSTDSVSLDYEKKKASTTVMHSSTSMCFGRNHENSCQSEDNSFLDVAARTVFGHGSDVDSESNRNQPKKLIDDNARDGHAVMPPKEDQGNSSDRIVSSDANFCSTDSVSLDYEKKKKSDVVLFTSTCRRYVIEGSEVQENNSITTPDRYLVKYITRRSRPKGLVNEDYQLLP</sequence>
<evidence type="ECO:0000313" key="3">
    <source>
        <dbReference type="Proteomes" id="UP000317650"/>
    </source>
</evidence>
<evidence type="ECO:0000313" key="2">
    <source>
        <dbReference type="EMBL" id="THU51002.1"/>
    </source>
</evidence>
<name>A0A4S8ITB4_MUSBA</name>
<evidence type="ECO:0000256" key="1">
    <source>
        <dbReference type="SAM" id="MobiDB-lite"/>
    </source>
</evidence>
<protein>
    <submittedName>
        <fullName evidence="2">Uncharacterized protein</fullName>
    </submittedName>
</protein>
<feature type="region of interest" description="Disordered" evidence="1">
    <location>
        <begin position="433"/>
        <end position="475"/>
    </location>
</feature>
<feature type="region of interest" description="Disordered" evidence="1">
    <location>
        <begin position="1"/>
        <end position="51"/>
    </location>
</feature>
<accession>A0A4S8ITB4</accession>
<dbReference type="STRING" id="52838.A0A4S8ITB4"/>
<organism evidence="2 3">
    <name type="scientific">Musa balbisiana</name>
    <name type="common">Banana</name>
    <dbReference type="NCBI Taxonomy" id="52838"/>
    <lineage>
        <taxon>Eukaryota</taxon>
        <taxon>Viridiplantae</taxon>
        <taxon>Streptophyta</taxon>
        <taxon>Embryophyta</taxon>
        <taxon>Tracheophyta</taxon>
        <taxon>Spermatophyta</taxon>
        <taxon>Magnoliopsida</taxon>
        <taxon>Liliopsida</taxon>
        <taxon>Zingiberales</taxon>
        <taxon>Musaceae</taxon>
        <taxon>Musa</taxon>
    </lineage>
</organism>
<dbReference type="AlphaFoldDB" id="A0A4S8ITB4"/>
<feature type="compositionally biased region" description="Low complexity" evidence="1">
    <location>
        <begin position="40"/>
        <end position="51"/>
    </location>
</feature>
<dbReference type="Proteomes" id="UP000317650">
    <property type="component" value="Chromosome 6"/>
</dbReference>
<dbReference type="PANTHER" id="PTHR38530">
    <property type="entry name" value="OS06G0468300 PROTEIN"/>
    <property type="match status" value="1"/>
</dbReference>
<feature type="compositionally biased region" description="Basic and acidic residues" evidence="1">
    <location>
        <begin position="448"/>
        <end position="467"/>
    </location>
</feature>
<gene>
    <name evidence="2" type="ORF">C4D60_Mb06t26380</name>
</gene>
<dbReference type="EMBL" id="PYDT01000009">
    <property type="protein sequence ID" value="THU51002.1"/>
    <property type="molecule type" value="Genomic_DNA"/>
</dbReference>
<comment type="caution">
    <text evidence="2">The sequence shown here is derived from an EMBL/GenBank/DDBJ whole genome shotgun (WGS) entry which is preliminary data.</text>
</comment>
<reference evidence="2 3" key="1">
    <citation type="journal article" date="2019" name="Nat. Plants">
        <title>Genome sequencing of Musa balbisiana reveals subgenome evolution and function divergence in polyploid bananas.</title>
        <authorList>
            <person name="Yao X."/>
        </authorList>
    </citation>
    <scope>NUCLEOTIDE SEQUENCE [LARGE SCALE GENOMIC DNA]</scope>
    <source>
        <strain evidence="3">cv. DH-PKW</strain>
        <tissue evidence="2">Leaves</tissue>
    </source>
</reference>
<feature type="compositionally biased region" description="Basic and acidic residues" evidence="1">
    <location>
        <begin position="1"/>
        <end position="21"/>
    </location>
</feature>
<keyword evidence="3" id="KW-1185">Reference proteome</keyword>